<reference evidence="7 8" key="1">
    <citation type="submission" date="2017-04" db="EMBL/GenBank/DDBJ databases">
        <title>Genome Sequence of the Model Brown-Rot Fungus Postia placenta SB12.</title>
        <authorList>
            <consortium name="DOE Joint Genome Institute"/>
            <person name="Gaskell J."/>
            <person name="Kersten P."/>
            <person name="Larrondo L.F."/>
            <person name="Canessa P."/>
            <person name="Martinez D."/>
            <person name="Hibbett D."/>
            <person name="Schmoll M."/>
            <person name="Kubicek C.P."/>
            <person name="Martinez A.T."/>
            <person name="Yadav J."/>
            <person name="Master E."/>
            <person name="Magnuson J.K."/>
            <person name="James T."/>
            <person name="Yaver D."/>
            <person name="Berka R."/>
            <person name="Labutti K."/>
            <person name="Lipzen A."/>
            <person name="Aerts A."/>
            <person name="Barry K."/>
            <person name="Henrissat B."/>
            <person name="Blanchette R."/>
            <person name="Grigoriev I."/>
            <person name="Cullen D."/>
        </authorList>
    </citation>
    <scope>NUCLEOTIDE SEQUENCE [LARGE SCALE GENOMIC DNA]</scope>
    <source>
        <strain evidence="7 8">MAD-698-R-SB12</strain>
    </source>
</reference>
<dbReference type="AlphaFoldDB" id="A0A1X6N1Z2"/>
<name>A0A1X6N1Z2_9APHY</name>
<evidence type="ECO:0000256" key="4">
    <source>
        <dbReference type="ARBA" id="ARBA00023002"/>
    </source>
</evidence>
<dbReference type="GO" id="GO:0004497">
    <property type="term" value="F:monooxygenase activity"/>
    <property type="evidence" value="ECO:0007669"/>
    <property type="project" value="InterPro"/>
</dbReference>
<dbReference type="EMBL" id="KZ110596">
    <property type="protein sequence ID" value="OSX62641.1"/>
    <property type="molecule type" value="Genomic_DNA"/>
</dbReference>
<sequence>MPMAALRVVILLSVYVLFDSLQLIVHMGSLISVFGTLKPDLSTYVEQYFLTLNICGTAHLFYLIGCSMALAKTILQSTNPGAYVLLVGAGCVTWGVLNRCRMRGDYAVSALAVAFLSLLVIIYTQVQSIYASTVLVSTYTFVYIISAALFTAAYRLSPFHPLANFSGPWLWYISSLKLSWVSLQGRRHLIIDELHRQYGPFVRIGPDTLSVNTLSANYIYGAQAHMEKSDSYLLPGRQPNVSLFFKQKTEKTHSDRKRVWSAAFTGSAVVHFFPALERRTWQLLSCIEERQAAGKDGYVDLAKCFCHWSYDFMGDMVFGGCNNLELMKTGDPDKLVEGGKVATIVVDRPVTRLRDIAASLMRTRIKSDADVELRDLTSYLLAGDLQTGERISHADLELEAIVAIQGGERTLTKMREISIHKL</sequence>
<protein>
    <recommendedName>
        <fullName evidence="9">Cytochrome P450</fullName>
    </recommendedName>
</protein>
<comment type="cofactor">
    <cofactor evidence="1">
        <name>heme</name>
        <dbReference type="ChEBI" id="CHEBI:30413"/>
    </cofactor>
</comment>
<keyword evidence="4" id="KW-0560">Oxidoreductase</keyword>
<dbReference type="GO" id="GO:0044550">
    <property type="term" value="P:secondary metabolite biosynthetic process"/>
    <property type="evidence" value="ECO:0007669"/>
    <property type="project" value="UniProtKB-ARBA"/>
</dbReference>
<dbReference type="InterPro" id="IPR036396">
    <property type="entry name" value="Cyt_P450_sf"/>
</dbReference>
<dbReference type="GeneID" id="36330139"/>
<dbReference type="RefSeq" id="XP_024339435.1">
    <property type="nucleotide sequence ID" value="XM_024485190.1"/>
</dbReference>
<evidence type="ECO:0000313" key="7">
    <source>
        <dbReference type="EMBL" id="OSX62641.1"/>
    </source>
</evidence>
<feature type="transmembrane region" description="Helical" evidence="6">
    <location>
        <begin position="49"/>
        <end position="75"/>
    </location>
</feature>
<evidence type="ECO:0000256" key="2">
    <source>
        <dbReference type="ARBA" id="ARBA00005179"/>
    </source>
</evidence>
<dbReference type="Gene3D" id="1.10.630.10">
    <property type="entry name" value="Cytochrome P450"/>
    <property type="match status" value="1"/>
</dbReference>
<keyword evidence="6" id="KW-1133">Transmembrane helix</keyword>
<evidence type="ECO:0008006" key="9">
    <source>
        <dbReference type="Google" id="ProtNLM"/>
    </source>
</evidence>
<dbReference type="PANTHER" id="PTHR24305">
    <property type="entry name" value="CYTOCHROME P450"/>
    <property type="match status" value="1"/>
</dbReference>
<comment type="pathway">
    <text evidence="2">Secondary metabolite biosynthesis.</text>
</comment>
<keyword evidence="6" id="KW-0812">Transmembrane</keyword>
<dbReference type="InterPro" id="IPR050121">
    <property type="entry name" value="Cytochrome_P450_monoxygenase"/>
</dbReference>
<keyword evidence="5" id="KW-0408">Iron</keyword>
<dbReference type="GO" id="GO:0020037">
    <property type="term" value="F:heme binding"/>
    <property type="evidence" value="ECO:0007669"/>
    <property type="project" value="InterPro"/>
</dbReference>
<dbReference type="OrthoDB" id="6692864at2759"/>
<evidence type="ECO:0000256" key="1">
    <source>
        <dbReference type="ARBA" id="ARBA00001971"/>
    </source>
</evidence>
<dbReference type="SUPFAM" id="SSF48264">
    <property type="entry name" value="Cytochrome P450"/>
    <property type="match status" value="1"/>
</dbReference>
<gene>
    <name evidence="7" type="ORF">POSPLADRAFT_1140578</name>
</gene>
<dbReference type="PANTHER" id="PTHR24305:SF235">
    <property type="entry name" value="CYTOCHROME P450 MONOOXYGENASE APDB-RELATED"/>
    <property type="match status" value="1"/>
</dbReference>
<feature type="transmembrane region" description="Helical" evidence="6">
    <location>
        <begin position="129"/>
        <end position="154"/>
    </location>
</feature>
<dbReference type="GO" id="GO:0005506">
    <property type="term" value="F:iron ion binding"/>
    <property type="evidence" value="ECO:0007669"/>
    <property type="project" value="InterPro"/>
</dbReference>
<evidence type="ECO:0000256" key="5">
    <source>
        <dbReference type="ARBA" id="ARBA00023004"/>
    </source>
</evidence>
<evidence type="ECO:0000256" key="6">
    <source>
        <dbReference type="SAM" id="Phobius"/>
    </source>
</evidence>
<dbReference type="STRING" id="670580.A0A1X6N1Z2"/>
<feature type="transmembrane region" description="Helical" evidence="6">
    <location>
        <begin position="12"/>
        <end position="37"/>
    </location>
</feature>
<evidence type="ECO:0000313" key="8">
    <source>
        <dbReference type="Proteomes" id="UP000194127"/>
    </source>
</evidence>
<feature type="transmembrane region" description="Helical" evidence="6">
    <location>
        <begin position="81"/>
        <end position="97"/>
    </location>
</feature>
<organism evidence="7 8">
    <name type="scientific">Postia placenta MAD-698-R-SB12</name>
    <dbReference type="NCBI Taxonomy" id="670580"/>
    <lineage>
        <taxon>Eukaryota</taxon>
        <taxon>Fungi</taxon>
        <taxon>Dikarya</taxon>
        <taxon>Basidiomycota</taxon>
        <taxon>Agaricomycotina</taxon>
        <taxon>Agaricomycetes</taxon>
        <taxon>Polyporales</taxon>
        <taxon>Adustoporiaceae</taxon>
        <taxon>Rhodonia</taxon>
    </lineage>
</organism>
<feature type="transmembrane region" description="Helical" evidence="6">
    <location>
        <begin position="104"/>
        <end position="123"/>
    </location>
</feature>
<dbReference type="GO" id="GO:0016705">
    <property type="term" value="F:oxidoreductase activity, acting on paired donors, with incorporation or reduction of molecular oxygen"/>
    <property type="evidence" value="ECO:0007669"/>
    <property type="project" value="InterPro"/>
</dbReference>
<accession>A0A1X6N1Z2</accession>
<keyword evidence="6" id="KW-0472">Membrane</keyword>
<dbReference type="Proteomes" id="UP000194127">
    <property type="component" value="Unassembled WGS sequence"/>
</dbReference>
<keyword evidence="8" id="KW-1185">Reference proteome</keyword>
<proteinExistence type="predicted"/>
<keyword evidence="3" id="KW-0479">Metal-binding</keyword>
<evidence type="ECO:0000256" key="3">
    <source>
        <dbReference type="ARBA" id="ARBA00022723"/>
    </source>
</evidence>